<proteinExistence type="predicted"/>
<dbReference type="Proteomes" id="UP001156627">
    <property type="component" value="Unassembled WGS sequence"/>
</dbReference>
<dbReference type="EMBL" id="BSOA01000034">
    <property type="protein sequence ID" value="GLQ89453.1"/>
    <property type="molecule type" value="Genomic_DNA"/>
</dbReference>
<keyword evidence="2" id="KW-1185">Reference proteome</keyword>
<comment type="caution">
    <text evidence="1">The sequence shown here is derived from an EMBL/GenBank/DDBJ whole genome shotgun (WGS) entry which is preliminary data.</text>
</comment>
<reference evidence="2" key="1">
    <citation type="journal article" date="2019" name="Int. J. Syst. Evol. Microbiol.">
        <title>The Global Catalogue of Microorganisms (GCM) 10K type strain sequencing project: providing services to taxonomists for standard genome sequencing and annotation.</title>
        <authorList>
            <consortium name="The Broad Institute Genomics Platform"/>
            <consortium name="The Broad Institute Genome Sequencing Center for Infectious Disease"/>
            <person name="Wu L."/>
            <person name="Ma J."/>
        </authorList>
    </citation>
    <scope>NUCLEOTIDE SEQUENCE [LARGE SCALE GENOMIC DNA]</scope>
    <source>
        <strain evidence="2">NBRC 111981</strain>
    </source>
</reference>
<name>A0ABQ5XEC6_9GAMM</name>
<organism evidence="1 2">
    <name type="scientific">Dyella flagellata</name>
    <dbReference type="NCBI Taxonomy" id="1867833"/>
    <lineage>
        <taxon>Bacteria</taxon>
        <taxon>Pseudomonadati</taxon>
        <taxon>Pseudomonadota</taxon>
        <taxon>Gammaproteobacteria</taxon>
        <taxon>Lysobacterales</taxon>
        <taxon>Rhodanobacteraceae</taxon>
        <taxon>Dyella</taxon>
    </lineage>
</organism>
<accession>A0ABQ5XEC6</accession>
<evidence type="ECO:0000313" key="2">
    <source>
        <dbReference type="Proteomes" id="UP001156627"/>
    </source>
</evidence>
<protein>
    <submittedName>
        <fullName evidence="1">Uncharacterized protein</fullName>
    </submittedName>
</protein>
<gene>
    <name evidence="1" type="ORF">GCM10007898_30260</name>
</gene>
<dbReference type="RefSeq" id="WP_284332884.1">
    <property type="nucleotide sequence ID" value="NZ_BSOA01000034.1"/>
</dbReference>
<sequence length="126" mass="14191">MHNTIRAYQLCGTAWMIHESEGRFEPFAIRFTRDEALEDDANGALPARVTWSKEDSFGFVVQYQPSTRQEPCYLICSIRDGSWVGHYAMTDSQDVLIGQFSMYMHLPAVEVTHRAAGAGAHPARLP</sequence>
<evidence type="ECO:0000313" key="1">
    <source>
        <dbReference type="EMBL" id="GLQ89453.1"/>
    </source>
</evidence>